<accession>A0A427XXU8</accession>
<organism evidence="2 3">
    <name type="scientific">Saitozyma podzolica</name>
    <dbReference type="NCBI Taxonomy" id="1890683"/>
    <lineage>
        <taxon>Eukaryota</taxon>
        <taxon>Fungi</taxon>
        <taxon>Dikarya</taxon>
        <taxon>Basidiomycota</taxon>
        <taxon>Agaricomycotina</taxon>
        <taxon>Tremellomycetes</taxon>
        <taxon>Tremellales</taxon>
        <taxon>Trimorphomycetaceae</taxon>
        <taxon>Saitozyma</taxon>
    </lineage>
</organism>
<comment type="caution">
    <text evidence="2">The sequence shown here is derived from an EMBL/GenBank/DDBJ whole genome shotgun (WGS) entry which is preliminary data.</text>
</comment>
<feature type="domain" description="DUF6699" evidence="1">
    <location>
        <begin position="62"/>
        <end position="126"/>
    </location>
</feature>
<keyword evidence="3" id="KW-1185">Reference proteome</keyword>
<dbReference type="InterPro" id="IPR046522">
    <property type="entry name" value="DUF6699"/>
</dbReference>
<dbReference type="EMBL" id="RSCD01000024">
    <property type="protein sequence ID" value="RSH83706.1"/>
    <property type="molecule type" value="Genomic_DNA"/>
</dbReference>
<name>A0A427XXU8_9TREE</name>
<evidence type="ECO:0000259" key="1">
    <source>
        <dbReference type="Pfam" id="PF20415"/>
    </source>
</evidence>
<dbReference type="Proteomes" id="UP000279259">
    <property type="component" value="Unassembled WGS sequence"/>
</dbReference>
<reference evidence="2 3" key="1">
    <citation type="submission" date="2018-11" db="EMBL/GenBank/DDBJ databases">
        <title>Genome sequence of Saitozyma podzolica DSM 27192.</title>
        <authorList>
            <person name="Aliyu H."/>
            <person name="Gorte O."/>
            <person name="Ochsenreither K."/>
        </authorList>
    </citation>
    <scope>NUCLEOTIDE SEQUENCE [LARGE SCALE GENOMIC DNA]</scope>
    <source>
        <strain evidence="2 3">DSM 27192</strain>
    </source>
</reference>
<sequence length="191" mass="21751">MGNIHIGDWIHGYFSTIPDLFPSPGHSYPPASMVAFDQDGVDWFSDDGLLARKPCAPNIRDHPILRSAFACRPPVIEAQIRVVSWMCDKVSVENRDGITVGDIVDSVHAWYKKPPTEDLRQQVIERMRELQLWRESDVFTLDRFETREDMLGDLYDRQTVVDVLLQQGMRAKPDGDGGIIFESFVNWASEG</sequence>
<evidence type="ECO:0000313" key="2">
    <source>
        <dbReference type="EMBL" id="RSH83706.1"/>
    </source>
</evidence>
<protein>
    <recommendedName>
        <fullName evidence="1">DUF6699 domain-containing protein</fullName>
    </recommendedName>
</protein>
<dbReference type="AlphaFoldDB" id="A0A427XXU8"/>
<dbReference type="Pfam" id="PF20415">
    <property type="entry name" value="DUF6699"/>
    <property type="match status" value="1"/>
</dbReference>
<evidence type="ECO:0000313" key="3">
    <source>
        <dbReference type="Proteomes" id="UP000279259"/>
    </source>
</evidence>
<gene>
    <name evidence="2" type="ORF">EHS25_005610</name>
</gene>
<proteinExistence type="predicted"/>
<dbReference type="OrthoDB" id="10677204at2759"/>